<dbReference type="EC" id="2.7.7.7" evidence="2 15"/>
<dbReference type="CDD" id="cd09898">
    <property type="entry name" value="H3TH_53EXO"/>
    <property type="match status" value="1"/>
</dbReference>
<keyword evidence="6 16" id="KW-0235">DNA replication</keyword>
<dbReference type="FunFam" id="1.20.1060.10:FF:000001">
    <property type="entry name" value="DNA polymerase I"/>
    <property type="match status" value="1"/>
</dbReference>
<dbReference type="Proteomes" id="UP000426444">
    <property type="component" value="Chromosome"/>
</dbReference>
<keyword evidence="9 16" id="KW-0378">Hydrolase</keyword>
<evidence type="ECO:0000256" key="3">
    <source>
        <dbReference type="ARBA" id="ARBA00020311"/>
    </source>
</evidence>
<evidence type="ECO:0000256" key="6">
    <source>
        <dbReference type="ARBA" id="ARBA00022705"/>
    </source>
</evidence>
<dbReference type="InterPro" id="IPR054690">
    <property type="entry name" value="DNA_polI_exonuclease"/>
</dbReference>
<evidence type="ECO:0000256" key="12">
    <source>
        <dbReference type="ARBA" id="ARBA00023125"/>
    </source>
</evidence>
<dbReference type="PANTHER" id="PTHR10133">
    <property type="entry name" value="DNA POLYMERASE I"/>
    <property type="match status" value="1"/>
</dbReference>
<comment type="catalytic activity">
    <reaction evidence="14 16">
        <text>DNA(n) + a 2'-deoxyribonucleoside 5'-triphosphate = DNA(n+1) + diphosphate</text>
        <dbReference type="Rhea" id="RHEA:22508"/>
        <dbReference type="Rhea" id="RHEA-COMP:17339"/>
        <dbReference type="Rhea" id="RHEA-COMP:17340"/>
        <dbReference type="ChEBI" id="CHEBI:33019"/>
        <dbReference type="ChEBI" id="CHEBI:61560"/>
        <dbReference type="ChEBI" id="CHEBI:173112"/>
        <dbReference type="EC" id="2.7.7.7"/>
    </reaction>
</comment>
<dbReference type="FunFam" id="3.40.50.1010:FF:000001">
    <property type="entry name" value="DNA polymerase I"/>
    <property type="match status" value="1"/>
</dbReference>
<dbReference type="Gene3D" id="1.20.1060.10">
    <property type="entry name" value="Taq DNA Polymerase, Chain T, domain 4"/>
    <property type="match status" value="1"/>
</dbReference>
<dbReference type="RefSeq" id="WP_243140160.1">
    <property type="nucleotide sequence ID" value="NZ_CP046457.1"/>
</dbReference>
<dbReference type="CDD" id="cd08637">
    <property type="entry name" value="DNA_pol_A_pol_I_C"/>
    <property type="match status" value="1"/>
</dbReference>
<accession>A0A6I6DJ27</accession>
<keyword evidence="4 16" id="KW-0808">Transferase</keyword>
<dbReference type="KEGG" id="salq:SYNTR_1587"/>
<dbReference type="InterPro" id="IPR019760">
    <property type="entry name" value="DNA-dir_DNA_pol_A_CS"/>
</dbReference>
<keyword evidence="20" id="KW-1185">Reference proteome</keyword>
<dbReference type="Pfam" id="PF02739">
    <property type="entry name" value="5_3_exonuc_N"/>
    <property type="match status" value="1"/>
</dbReference>
<dbReference type="InterPro" id="IPR008918">
    <property type="entry name" value="HhH2"/>
</dbReference>
<dbReference type="SUPFAM" id="SSF88723">
    <property type="entry name" value="PIN domain-like"/>
    <property type="match status" value="1"/>
</dbReference>
<dbReference type="FunFam" id="1.10.150.20:FF:000003">
    <property type="entry name" value="DNA polymerase I"/>
    <property type="match status" value="1"/>
</dbReference>
<dbReference type="InterPro" id="IPR020045">
    <property type="entry name" value="DNA_polI_H3TH"/>
</dbReference>
<dbReference type="PANTHER" id="PTHR10133:SF27">
    <property type="entry name" value="DNA POLYMERASE NU"/>
    <property type="match status" value="1"/>
</dbReference>
<keyword evidence="10 16" id="KW-0269">Exonuclease</keyword>
<evidence type="ECO:0000259" key="18">
    <source>
        <dbReference type="SMART" id="SM00482"/>
    </source>
</evidence>
<evidence type="ECO:0000256" key="9">
    <source>
        <dbReference type="ARBA" id="ARBA00022801"/>
    </source>
</evidence>
<comment type="function">
    <text evidence="16">In addition to polymerase activity, this DNA polymerase exhibits 5'-3' exonuclease activity.</text>
</comment>
<feature type="domain" description="DNA-directed DNA polymerase family A palm" evidence="18">
    <location>
        <begin position="623"/>
        <end position="829"/>
    </location>
</feature>
<comment type="subunit">
    <text evidence="16">Single-chain monomer with multiple functions.</text>
</comment>
<evidence type="ECO:0000256" key="15">
    <source>
        <dbReference type="NCBIfam" id="TIGR00593"/>
    </source>
</evidence>
<evidence type="ECO:0000256" key="14">
    <source>
        <dbReference type="ARBA" id="ARBA00049244"/>
    </source>
</evidence>
<dbReference type="SUPFAM" id="SSF56672">
    <property type="entry name" value="DNA/RNA polymerases"/>
    <property type="match status" value="1"/>
</dbReference>
<dbReference type="Gene3D" id="3.30.70.370">
    <property type="match status" value="1"/>
</dbReference>
<keyword evidence="13 16" id="KW-0234">DNA repair</keyword>
<comment type="similarity">
    <text evidence="1 16">Belongs to the DNA polymerase type-A family.</text>
</comment>
<evidence type="ECO:0000256" key="7">
    <source>
        <dbReference type="ARBA" id="ARBA00022722"/>
    </source>
</evidence>
<dbReference type="Gene3D" id="3.30.420.10">
    <property type="entry name" value="Ribonuclease H-like superfamily/Ribonuclease H"/>
    <property type="match status" value="1"/>
</dbReference>
<evidence type="ECO:0000256" key="4">
    <source>
        <dbReference type="ARBA" id="ARBA00022679"/>
    </source>
</evidence>
<dbReference type="NCBIfam" id="TIGR00593">
    <property type="entry name" value="pola"/>
    <property type="match status" value="1"/>
</dbReference>
<evidence type="ECO:0000256" key="5">
    <source>
        <dbReference type="ARBA" id="ARBA00022695"/>
    </source>
</evidence>
<dbReference type="InterPro" id="IPR002298">
    <property type="entry name" value="DNA_polymerase_A"/>
</dbReference>
<dbReference type="GO" id="GO:0003887">
    <property type="term" value="F:DNA-directed DNA polymerase activity"/>
    <property type="evidence" value="ECO:0007669"/>
    <property type="project" value="UniProtKB-UniRule"/>
</dbReference>
<evidence type="ECO:0000256" key="13">
    <source>
        <dbReference type="ARBA" id="ARBA00023204"/>
    </source>
</evidence>
<name>A0A6I6DJ27_9FIRM</name>
<dbReference type="InterPro" id="IPR043502">
    <property type="entry name" value="DNA/RNA_pol_sf"/>
</dbReference>
<dbReference type="FunFam" id="1.10.150.20:FF:000002">
    <property type="entry name" value="DNA polymerase I"/>
    <property type="match status" value="1"/>
</dbReference>
<dbReference type="InterPro" id="IPR001098">
    <property type="entry name" value="DNA-dir_DNA_pol_A_palm_dom"/>
</dbReference>
<organism evidence="19 20">
    <name type="scientific">Candidatus Syntrophocurvum alkaliphilum</name>
    <dbReference type="NCBI Taxonomy" id="2293317"/>
    <lineage>
        <taxon>Bacteria</taxon>
        <taxon>Bacillati</taxon>
        <taxon>Bacillota</taxon>
        <taxon>Clostridia</taxon>
        <taxon>Eubacteriales</taxon>
        <taxon>Syntrophomonadaceae</taxon>
        <taxon>Candidatus Syntrophocurvum</taxon>
    </lineage>
</organism>
<sequence>MMSDKKLMLIDGNSLLYRAFYALPLLHNREGIYTNGVYGFLTMYNRIVEQEKPTHIVVAFDMDKKTFRTERFVDYKANRSAPPDELTPQFQLLRDVLKALKVKYIEVPGFEADDIIGTISKIAETQGVSSIIVTGDGDNLQLVSDSVKVLMTKKGITDIQLYDINKVIEKWEVPPEKMIEIKALMGDSSDNIPGVPGVGAKTAIKLIKQFNKLENIYENLDQVSGKKLKERLAENRDKAFLSRELAEIVRDMDLDIEIDEFQKSEPDYENLIQIYKRLEFNNFLATLNKKAGSTAKELEKIDVIELECEEDVEKLIKQISKDDLLSLYFKTDYHHPMWCNLKSIYIEFRKQVYSLNIGEKINYKISWLKPFFEAKDIKKLIHNQKFVQVLLSRYGIQLRGIECDTMLLTYINDSQIQNESLSNVILQYLNVTVTEDNPECLVIKIQDLYQVLIKDLPQDLKYLLYNVEIPLSNTLGKMEIAGIKVNKKILETISEEFSIRLSKDEERIYELAGGSFNINSPKQLGKVLFEDLGLRVVKKTKTGYSTGAEVLEELYDEHEIIPYILDYRHVSKLKSTYVDALQELIHVDTGRVHTIFKQALTTTGRLSSVEPNLQNIPIKMEEGRRIRNAFTAKDDWYLISADYSQIDLRALAHISEDATLIETFKKGIDIHTRTASEIFNVDISDVNSDLRRRAKAVNFGIVYGISDFGLSRDTGVSRKEAKRYIEEYLDSYPGVRQYMDNIVEFGKKHGYVETVLKRRRYLPDLNAKNKMVQSFAKRMALNTPIQGSSADIIKLAMLKINDEIETRKLKSQLLIQVHDDLLLEVPKEEIEETTAIVKEAMENAYSLKVPLEVSLNIGRNWYEMEEWK</sequence>
<dbReference type="Gene3D" id="3.40.50.1010">
    <property type="entry name" value="5'-nuclease"/>
    <property type="match status" value="1"/>
</dbReference>
<dbReference type="Pfam" id="PF00476">
    <property type="entry name" value="DNA_pol_A"/>
    <property type="match status" value="1"/>
</dbReference>
<evidence type="ECO:0000259" key="17">
    <source>
        <dbReference type="SMART" id="SM00475"/>
    </source>
</evidence>
<protein>
    <recommendedName>
        <fullName evidence="3 15">DNA polymerase I</fullName>
        <ecNumber evidence="2 15">2.7.7.7</ecNumber>
    </recommendedName>
</protein>
<dbReference type="Gene3D" id="1.10.150.20">
    <property type="entry name" value="5' to 3' exonuclease, C-terminal subdomain"/>
    <property type="match status" value="2"/>
</dbReference>
<evidence type="ECO:0000313" key="20">
    <source>
        <dbReference type="Proteomes" id="UP000426444"/>
    </source>
</evidence>
<dbReference type="InterPro" id="IPR020046">
    <property type="entry name" value="5-3_exonucl_a-hlix_arch_N"/>
</dbReference>
<evidence type="ECO:0000256" key="8">
    <source>
        <dbReference type="ARBA" id="ARBA00022763"/>
    </source>
</evidence>
<evidence type="ECO:0000256" key="11">
    <source>
        <dbReference type="ARBA" id="ARBA00022932"/>
    </source>
</evidence>
<dbReference type="GO" id="GO:0006302">
    <property type="term" value="P:double-strand break repair"/>
    <property type="evidence" value="ECO:0007669"/>
    <property type="project" value="TreeGrafter"/>
</dbReference>
<dbReference type="CDD" id="cd09859">
    <property type="entry name" value="PIN_53EXO"/>
    <property type="match status" value="1"/>
</dbReference>
<dbReference type="PROSITE" id="PS00447">
    <property type="entry name" value="DNA_POLYMERASE_A"/>
    <property type="match status" value="1"/>
</dbReference>
<feature type="domain" description="5'-3' exonuclease" evidence="17">
    <location>
        <begin position="5"/>
        <end position="264"/>
    </location>
</feature>
<keyword evidence="12 16" id="KW-0238">DNA-binding</keyword>
<reference evidence="20" key="1">
    <citation type="journal article" date="2019" name="Microbiology">
        <title>Complete Genome Sequence of an Uncultured Bacterium of the Candidate Phylum Bipolaricaulota.</title>
        <authorList>
            <person name="Kadnikov V.V."/>
            <person name="Mardanov A.V."/>
            <person name="Beletsky A.V."/>
            <person name="Frank Y.A."/>
            <person name="Karnachuk O.V."/>
            <person name="Ravin N.V."/>
        </authorList>
    </citation>
    <scope>NUCLEOTIDE SEQUENCE [LARGE SCALE GENOMIC DNA]</scope>
</reference>
<keyword evidence="11 16" id="KW-0239">DNA-directed DNA polymerase</keyword>
<dbReference type="InterPro" id="IPR002421">
    <property type="entry name" value="5-3_exonuclease"/>
</dbReference>
<proteinExistence type="inferred from homology"/>
<dbReference type="SUPFAM" id="SSF47807">
    <property type="entry name" value="5' to 3' exonuclease, C-terminal subdomain"/>
    <property type="match status" value="1"/>
</dbReference>
<evidence type="ECO:0000313" key="19">
    <source>
        <dbReference type="EMBL" id="QGU00181.1"/>
    </source>
</evidence>
<evidence type="ECO:0000256" key="1">
    <source>
        <dbReference type="ARBA" id="ARBA00007705"/>
    </source>
</evidence>
<dbReference type="GO" id="GO:0003677">
    <property type="term" value="F:DNA binding"/>
    <property type="evidence" value="ECO:0007669"/>
    <property type="project" value="UniProtKB-UniRule"/>
</dbReference>
<dbReference type="SMART" id="SM00279">
    <property type="entry name" value="HhH2"/>
    <property type="match status" value="1"/>
</dbReference>
<dbReference type="InterPro" id="IPR036397">
    <property type="entry name" value="RNaseH_sf"/>
</dbReference>
<dbReference type="InterPro" id="IPR036279">
    <property type="entry name" value="5-3_exonuclease_C_sf"/>
</dbReference>
<dbReference type="SUPFAM" id="SSF53098">
    <property type="entry name" value="Ribonuclease H-like"/>
    <property type="match status" value="1"/>
</dbReference>
<dbReference type="GO" id="GO:0006261">
    <property type="term" value="P:DNA-templated DNA replication"/>
    <property type="evidence" value="ECO:0007669"/>
    <property type="project" value="UniProtKB-UniRule"/>
</dbReference>
<keyword evidence="8 16" id="KW-0227">DNA damage</keyword>
<dbReference type="GO" id="GO:0008409">
    <property type="term" value="F:5'-3' exonuclease activity"/>
    <property type="evidence" value="ECO:0007669"/>
    <property type="project" value="UniProtKB-UniRule"/>
</dbReference>
<dbReference type="PRINTS" id="PR00868">
    <property type="entry name" value="DNAPOLI"/>
</dbReference>
<evidence type="ECO:0000256" key="16">
    <source>
        <dbReference type="RuleBase" id="RU004460"/>
    </source>
</evidence>
<keyword evidence="7" id="KW-0540">Nuclease</keyword>
<dbReference type="SMART" id="SM00482">
    <property type="entry name" value="POLAc"/>
    <property type="match status" value="1"/>
</dbReference>
<dbReference type="Pfam" id="PF22619">
    <property type="entry name" value="DNA_polI_exo1"/>
    <property type="match status" value="1"/>
</dbReference>
<dbReference type="Pfam" id="PF01367">
    <property type="entry name" value="5_3_exonuc"/>
    <property type="match status" value="1"/>
</dbReference>
<dbReference type="InterPro" id="IPR029060">
    <property type="entry name" value="PIN-like_dom_sf"/>
</dbReference>
<dbReference type="EMBL" id="CP046457">
    <property type="protein sequence ID" value="QGU00181.1"/>
    <property type="molecule type" value="Genomic_DNA"/>
</dbReference>
<dbReference type="InterPro" id="IPR018320">
    <property type="entry name" value="DNA_polymerase_1"/>
</dbReference>
<dbReference type="InterPro" id="IPR012337">
    <property type="entry name" value="RNaseH-like_sf"/>
</dbReference>
<dbReference type="CDD" id="cd06140">
    <property type="entry name" value="DNA_polA_I_Bacillus_like_exo"/>
    <property type="match status" value="1"/>
</dbReference>
<evidence type="ECO:0000256" key="2">
    <source>
        <dbReference type="ARBA" id="ARBA00012417"/>
    </source>
</evidence>
<dbReference type="SMART" id="SM00475">
    <property type="entry name" value="53EXOc"/>
    <property type="match status" value="1"/>
</dbReference>
<dbReference type="NCBIfam" id="NF004397">
    <property type="entry name" value="PRK05755.1"/>
    <property type="match status" value="1"/>
</dbReference>
<gene>
    <name evidence="16" type="primary">polA</name>
    <name evidence="19" type="ORF">SYNTR_1587</name>
</gene>
<evidence type="ECO:0000256" key="10">
    <source>
        <dbReference type="ARBA" id="ARBA00022839"/>
    </source>
</evidence>
<keyword evidence="5 16" id="KW-0548">Nucleotidyltransferase</keyword>
<dbReference type="AlphaFoldDB" id="A0A6I6DJ27"/>